<dbReference type="Gene3D" id="3.30.470.30">
    <property type="entry name" value="DNA ligase/mRNA capping enzyme"/>
    <property type="match status" value="1"/>
</dbReference>
<dbReference type="Pfam" id="PF00533">
    <property type="entry name" value="BRCT"/>
    <property type="match status" value="1"/>
</dbReference>
<organism evidence="7">
    <name type="scientific">viral metagenome</name>
    <dbReference type="NCBI Taxonomy" id="1070528"/>
    <lineage>
        <taxon>unclassified sequences</taxon>
        <taxon>metagenomes</taxon>
        <taxon>organismal metagenomes</taxon>
    </lineage>
</organism>
<evidence type="ECO:0000259" key="6">
    <source>
        <dbReference type="PROSITE" id="PS50172"/>
    </source>
</evidence>
<dbReference type="Gene3D" id="1.10.150.20">
    <property type="entry name" value="5' to 3' exonuclease, C-terminal subdomain"/>
    <property type="match status" value="1"/>
</dbReference>
<dbReference type="GO" id="GO:0000166">
    <property type="term" value="F:nucleotide binding"/>
    <property type="evidence" value="ECO:0007669"/>
    <property type="project" value="InterPro"/>
</dbReference>
<dbReference type="GO" id="GO:0006281">
    <property type="term" value="P:DNA repair"/>
    <property type="evidence" value="ECO:0007669"/>
    <property type="project" value="InterPro"/>
</dbReference>
<dbReference type="Pfam" id="PF03120">
    <property type="entry name" value="OB_DNA_ligase"/>
    <property type="match status" value="1"/>
</dbReference>
<dbReference type="AlphaFoldDB" id="A0A6C0DCU8"/>
<dbReference type="SUPFAM" id="SSF47794">
    <property type="entry name" value="Rad51 N-terminal domain-like"/>
    <property type="match status" value="1"/>
</dbReference>
<reference evidence="7" key="1">
    <citation type="journal article" date="2020" name="Nature">
        <title>Giant virus diversity and host interactions through global metagenomics.</title>
        <authorList>
            <person name="Schulz F."/>
            <person name="Roux S."/>
            <person name="Paez-Espino D."/>
            <person name="Jungbluth S."/>
            <person name="Walsh D.A."/>
            <person name="Denef V.J."/>
            <person name="McMahon K.D."/>
            <person name="Konstantinidis K.T."/>
            <person name="Eloe-Fadrosh E.A."/>
            <person name="Kyrpides N.C."/>
            <person name="Woyke T."/>
        </authorList>
    </citation>
    <scope>NUCLEOTIDE SEQUENCE</scope>
    <source>
        <strain evidence="7">GVMAG-M-3300023174-137</strain>
    </source>
</reference>
<feature type="domain" description="BRCT" evidence="6">
    <location>
        <begin position="556"/>
        <end position="632"/>
    </location>
</feature>
<proteinExistence type="predicted"/>
<dbReference type="InterPro" id="IPR036420">
    <property type="entry name" value="BRCT_dom_sf"/>
</dbReference>
<dbReference type="SUPFAM" id="SSF50249">
    <property type="entry name" value="Nucleic acid-binding proteins"/>
    <property type="match status" value="1"/>
</dbReference>
<dbReference type="Pfam" id="PF01653">
    <property type="entry name" value="DNA_ligase_aden"/>
    <property type="match status" value="1"/>
</dbReference>
<dbReference type="EMBL" id="MN739580">
    <property type="protein sequence ID" value="QHT14211.1"/>
    <property type="molecule type" value="Genomic_DNA"/>
</dbReference>
<keyword evidence="2" id="KW-0436">Ligase</keyword>
<dbReference type="Gene3D" id="3.40.50.10190">
    <property type="entry name" value="BRCT domain"/>
    <property type="match status" value="1"/>
</dbReference>
<name>A0A6C0DCU8_9ZZZZ</name>
<dbReference type="InterPro" id="IPR010995">
    <property type="entry name" value="DNA_repair_Rad51/TF_NusA_a-hlx"/>
</dbReference>
<evidence type="ECO:0000256" key="2">
    <source>
        <dbReference type="ARBA" id="ARBA00022598"/>
    </source>
</evidence>
<evidence type="ECO:0000256" key="5">
    <source>
        <dbReference type="ARBA" id="ARBA00034005"/>
    </source>
</evidence>
<dbReference type="InterPro" id="IPR001357">
    <property type="entry name" value="BRCT_dom"/>
</dbReference>
<protein>
    <recommendedName>
        <fullName evidence="1">DNA ligase (NAD(+))</fullName>
        <ecNumber evidence="1">6.5.1.2</ecNumber>
    </recommendedName>
</protein>
<dbReference type="InterPro" id="IPR012340">
    <property type="entry name" value="NA-bd_OB-fold"/>
</dbReference>
<dbReference type="SUPFAM" id="SSF56091">
    <property type="entry name" value="DNA ligase/mRNA capping enzyme, catalytic domain"/>
    <property type="match status" value="1"/>
</dbReference>
<dbReference type="InterPro" id="IPR013839">
    <property type="entry name" value="DNAligase_adenylation"/>
</dbReference>
<dbReference type="InterPro" id="IPR004150">
    <property type="entry name" value="NAD_DNA_ligase_OB"/>
</dbReference>
<dbReference type="Gene3D" id="2.40.50.140">
    <property type="entry name" value="Nucleic acid-binding proteins"/>
    <property type="match status" value="1"/>
</dbReference>
<dbReference type="PROSITE" id="PS50172">
    <property type="entry name" value="BRCT"/>
    <property type="match status" value="1"/>
</dbReference>
<dbReference type="CDD" id="cd00027">
    <property type="entry name" value="BRCT"/>
    <property type="match status" value="1"/>
</dbReference>
<sequence>MNAAEQSHIIRALKADFFSTMNALTKKQLESTIQYLSDMYYNEGANLISDEEFDRLRETLLRKFGHSKVAEEVGAEPKGDKVKLPFYLGSMDKIKPDRNNLDAWLRKYKGSVCISEKLDGMSALVIKKGGKRTLYSRGNGTIGQDLSRMLEHIHIGDLDLETYAVRGELIISKENYAKVAEGRRGARQMVTGIANQKGVSKEMALIDFVAYEVIVPEGLKPVDQFKLLSKSSFLVASHAAFEAINMEILGELLTKRKRESKYEIDGIIVAHDAVYPRKHTNPEHAFAFKMAFAEQEAITEVLEVQWNVSKDGYLKPTLRFEPVNIGGSIIQFATGFNAAWIEKNGMGPGAYVEIIRSGDVIPHVKSVKSPSPSGPQMPPVKWQWNKTHVDAVLEDVEENPDMQKSVLLHFADKFGIAFCGEGTIIRLYAAGIKTIPDLLRLNKEAILKVEGFKEASAAKLAAAITEAKAKATRVEYAVGSGIFGRGVGVKKIEQAFKHVPSNLEASAQIVDNIAKTPGWSKEAAIAFVEHLPLFKKFMEHLGVAASPSPIKVVVANENKRMAKEVILFTGFHPKELEEAAKAQGATIADTFTSKVTILVVKDENVDNEKTKKAAAKGIPKFTGAQFLKILNE</sequence>
<dbReference type="GO" id="GO:0006260">
    <property type="term" value="P:DNA replication"/>
    <property type="evidence" value="ECO:0007669"/>
    <property type="project" value="UniProtKB-KW"/>
</dbReference>
<evidence type="ECO:0000313" key="7">
    <source>
        <dbReference type="EMBL" id="QHT14211.1"/>
    </source>
</evidence>
<keyword evidence="3" id="KW-0235">DNA replication</keyword>
<dbReference type="GO" id="GO:0003911">
    <property type="term" value="F:DNA ligase (NAD+) activity"/>
    <property type="evidence" value="ECO:0007669"/>
    <property type="project" value="UniProtKB-EC"/>
</dbReference>
<evidence type="ECO:0000256" key="3">
    <source>
        <dbReference type="ARBA" id="ARBA00022705"/>
    </source>
</evidence>
<dbReference type="EC" id="6.5.1.2" evidence="1"/>
<keyword evidence="4" id="KW-0520">NAD</keyword>
<dbReference type="InterPro" id="IPR013840">
    <property type="entry name" value="DNAligase_N"/>
</dbReference>
<evidence type="ECO:0000256" key="4">
    <source>
        <dbReference type="ARBA" id="ARBA00023027"/>
    </source>
</evidence>
<dbReference type="SUPFAM" id="SSF52113">
    <property type="entry name" value="BRCT domain"/>
    <property type="match status" value="1"/>
</dbReference>
<evidence type="ECO:0000256" key="1">
    <source>
        <dbReference type="ARBA" id="ARBA00012722"/>
    </source>
</evidence>
<comment type="catalytic activity">
    <reaction evidence="5">
        <text>NAD(+) + (deoxyribonucleotide)n-3'-hydroxyl + 5'-phospho-(deoxyribonucleotide)m = (deoxyribonucleotide)n+m + AMP + beta-nicotinamide D-nucleotide.</text>
        <dbReference type="EC" id="6.5.1.2"/>
    </reaction>
</comment>
<accession>A0A6C0DCU8</accession>
<dbReference type="SMART" id="SM00532">
    <property type="entry name" value="LIGANc"/>
    <property type="match status" value="1"/>
</dbReference>